<dbReference type="RefSeq" id="WP_206724734.1">
    <property type="nucleotide sequence ID" value="NZ_CP071090.1"/>
</dbReference>
<protein>
    <submittedName>
        <fullName evidence="1">DUF2158 domain-containing protein</fullName>
    </submittedName>
</protein>
<reference evidence="1 2" key="1">
    <citation type="submission" date="2021-02" db="EMBL/GenBank/DDBJ databases">
        <title>De Novo genome assembly of isolated myxobacteria.</title>
        <authorList>
            <person name="Stevens D.C."/>
        </authorList>
    </citation>
    <scope>NUCLEOTIDE SEQUENCE [LARGE SCALE GENOMIC DNA]</scope>
    <source>
        <strain evidence="2">SCPEA02</strain>
    </source>
</reference>
<evidence type="ECO:0000313" key="1">
    <source>
        <dbReference type="EMBL" id="QSQ23159.1"/>
    </source>
</evidence>
<name>A0ABX7NWB3_9BACT</name>
<dbReference type="InterPro" id="IPR019226">
    <property type="entry name" value="DUF2158"/>
</dbReference>
<dbReference type="Pfam" id="PF09926">
    <property type="entry name" value="DUF2158"/>
    <property type="match status" value="1"/>
</dbReference>
<keyword evidence="2" id="KW-1185">Reference proteome</keyword>
<proteinExistence type="predicted"/>
<gene>
    <name evidence="1" type="ORF">JY651_50150</name>
</gene>
<accession>A0ABX7NWB3</accession>
<dbReference type="EMBL" id="CP071090">
    <property type="protein sequence ID" value="QSQ23159.1"/>
    <property type="molecule type" value="Genomic_DNA"/>
</dbReference>
<organism evidence="1 2">
    <name type="scientific">Pyxidicoccus parkwayensis</name>
    <dbReference type="NCBI Taxonomy" id="2813578"/>
    <lineage>
        <taxon>Bacteria</taxon>
        <taxon>Pseudomonadati</taxon>
        <taxon>Myxococcota</taxon>
        <taxon>Myxococcia</taxon>
        <taxon>Myxococcales</taxon>
        <taxon>Cystobacterineae</taxon>
        <taxon>Myxococcaceae</taxon>
        <taxon>Pyxidicoccus</taxon>
    </lineage>
</organism>
<evidence type="ECO:0000313" key="2">
    <source>
        <dbReference type="Proteomes" id="UP000662747"/>
    </source>
</evidence>
<sequence length="75" mass="7649">MTKGSAKGRFQVGDVVKLKSGGPEMTVTIVLPDGKYNCQWFAGKKLEIGFFPEAGLEPASVKPPISAPGAGGAGA</sequence>
<dbReference type="Proteomes" id="UP000662747">
    <property type="component" value="Chromosome"/>
</dbReference>